<dbReference type="InterPro" id="IPR012337">
    <property type="entry name" value="RNaseH-like_sf"/>
</dbReference>
<evidence type="ECO:0000256" key="12">
    <source>
        <dbReference type="SAM" id="MobiDB-lite"/>
    </source>
</evidence>
<keyword evidence="8" id="KW-0548">Nucleotidyltransferase</keyword>
<dbReference type="Gene3D" id="3.30.420.10">
    <property type="entry name" value="Ribonuclease H-like superfamily/Ribonuclease H"/>
    <property type="match status" value="1"/>
</dbReference>
<dbReference type="SMART" id="SM00298">
    <property type="entry name" value="CHROMO"/>
    <property type="match status" value="1"/>
</dbReference>
<gene>
    <name evidence="15" type="ORF">Pfra01_000160500</name>
</gene>
<keyword evidence="2" id="KW-0479">Metal-binding</keyword>
<dbReference type="GO" id="GO:0006508">
    <property type="term" value="P:proteolysis"/>
    <property type="evidence" value="ECO:0007669"/>
    <property type="project" value="UniProtKB-KW"/>
</dbReference>
<keyword evidence="16" id="KW-1185">Reference proteome</keyword>
<dbReference type="EMBL" id="BSXT01000129">
    <property type="protein sequence ID" value="GMF18416.1"/>
    <property type="molecule type" value="Genomic_DNA"/>
</dbReference>
<dbReference type="InterPro" id="IPR041577">
    <property type="entry name" value="RT_RNaseH_2"/>
</dbReference>
<keyword evidence="3" id="KW-0064">Aspartyl protease</keyword>
<organism evidence="15 16">
    <name type="scientific">Phytophthora fragariaefolia</name>
    <dbReference type="NCBI Taxonomy" id="1490495"/>
    <lineage>
        <taxon>Eukaryota</taxon>
        <taxon>Sar</taxon>
        <taxon>Stramenopiles</taxon>
        <taxon>Oomycota</taxon>
        <taxon>Peronosporomycetes</taxon>
        <taxon>Peronosporales</taxon>
        <taxon>Peronosporaceae</taxon>
        <taxon>Phytophthora</taxon>
    </lineage>
</organism>
<dbReference type="SUPFAM" id="SSF56672">
    <property type="entry name" value="DNA/RNA polymerases"/>
    <property type="match status" value="1"/>
</dbReference>
<dbReference type="GO" id="GO:0003887">
    <property type="term" value="F:DNA-directed DNA polymerase activity"/>
    <property type="evidence" value="ECO:0007669"/>
    <property type="project" value="UniProtKB-KW"/>
</dbReference>
<feature type="compositionally biased region" description="Basic and acidic residues" evidence="12">
    <location>
        <begin position="273"/>
        <end position="282"/>
    </location>
</feature>
<sequence>MVGSPTIGGGKSAASEEAQLKLEGAYLAAATVSEDWGDRDAVSASEHPGNDIEFEDYARELAFLLDLTEAASTTLDCTGPHVQHTSLSMEQQDRKDRRIPVRHLKQLYELLKGLLKAGLIAFSDSPWESPIVIVLKKNGVDIRLCIGYQMVNSVTAIMEYAMPLVDDLLTDMEEYLWYCSLDAASGFWAVMMTQRARKISAFICALGHFEWLRMPFGLKNAPMIYQRMIDNALWGLVQPRGGWSAFAERVRMAEAADAAVGGSPTDTATHGRTRFEADRESSDIPDSLSAVVNDPRGDMFARGEADQSSLVPVFERRSFADDICFGGESFESCLETLDRLLSRFEECRISVSFTKRMFVQPTVDFVSHAVSREGLRADAKKLKAITEFSFPRTKKGVQAFLGALNYYSRFIQDFAVYGAALYQVRGKDFGPGGDPSTAKRSFIALQAKVDDAPILRHFDRDKEVHVMLFANDWALSTTLMQEHDGVMHPVRFCRRVLNDNEVNYHPAEKEVLALLLLLKTCYTQLAGRTIHAYTRFSTLGWINTSKTLFGRPTQFAVMLSPWHLVVHRVNEDDSAFAQLLHSTITNFVGLDKALQRVAPPSKRNAMVRMDPALLYARLPNDHRSFVLSFDGSAKTPKHGGFITATTRQQTQTAKKRVRFADTHDEDSEALLVEPEPPDRPNDVTTESSHVENGEISPGAAERPPSAEDVDPLKVQEERRPTREAWKMADRFGLSNDGLLYFLGENRRWGKDRMNETVLRLVVPTTMVQKVLQSCHDSLEGGHQGIVRTFHRVKADYYWIGLYADVERHVRSCPDCSSSKSRPQLRGYSPGNILAERTPQIVSKDFVIPLPKSRRGNTALLLFQCAFTGFVMAKAMSNTSALCVAQAFEECVYSRFGAPSLVRHDRDPRFMSEIFQVFAEMMQSRSRATLSYRPQANGQQERLVKPVMQPVRVHHSERDTLLSDAWMGLLKAMASSLKRGFGRQSHALAWRREVNRQQEIALMMVKEYQAVEKARRASEHNDSLSKQEKASLPRLRVNKSSEGNPEDAEDTRTPVSESPKSLFELGDRVWLYMEIVKPGLTKKLAHRWHGPFRVKNKVDEYAYELGLPDRSGYRFYPVDHVSRLKAVREFGDRPKFWSTRELTDEARLDFDEELLPEDSWEPDMLAGEYEVESILDDRRPMETSTRRSVREFLVKWVGYDESTWEPMTNLSCGLLYDYLREKRSSQRFQMVQVADED</sequence>
<dbReference type="InterPro" id="IPR041588">
    <property type="entry name" value="Integrase_H2C2"/>
</dbReference>
<dbReference type="FunFam" id="1.10.340.70:FF:000001">
    <property type="entry name" value="Retrovirus-related Pol polyprotein from transposon gypsy-like Protein"/>
    <property type="match status" value="1"/>
</dbReference>
<keyword evidence="11" id="KW-0511">Multifunctional enzyme</keyword>
<evidence type="ECO:0000256" key="8">
    <source>
        <dbReference type="ARBA" id="ARBA00022932"/>
    </source>
</evidence>
<dbReference type="AlphaFoldDB" id="A0A9W6TRH9"/>
<dbReference type="InterPro" id="IPR050951">
    <property type="entry name" value="Retrovirus_Pol_polyprotein"/>
</dbReference>
<dbReference type="PROSITE" id="PS50994">
    <property type="entry name" value="INTEGRASE"/>
    <property type="match status" value="1"/>
</dbReference>
<keyword evidence="9" id="KW-0238">DNA-binding</keyword>
<keyword evidence="1" id="KW-0645">Protease</keyword>
<dbReference type="InterPro" id="IPR056924">
    <property type="entry name" value="SH3_Tf2-1"/>
</dbReference>
<keyword evidence="7" id="KW-0695">RNA-directed DNA polymerase</keyword>
<evidence type="ECO:0000256" key="9">
    <source>
        <dbReference type="ARBA" id="ARBA00023125"/>
    </source>
</evidence>
<feature type="region of interest" description="Disordered" evidence="12">
    <location>
        <begin position="1013"/>
        <end position="1058"/>
    </location>
</feature>
<comment type="caution">
    <text evidence="15">The sequence shown here is derived from an EMBL/GenBank/DDBJ whole genome shotgun (WGS) entry which is preliminary data.</text>
</comment>
<dbReference type="InterPro" id="IPR043502">
    <property type="entry name" value="DNA/RNA_pol_sf"/>
</dbReference>
<dbReference type="Gene3D" id="2.40.50.40">
    <property type="match status" value="1"/>
</dbReference>
<proteinExistence type="predicted"/>
<dbReference type="Pfam" id="PF24626">
    <property type="entry name" value="SH3_Tf2-1"/>
    <property type="match status" value="1"/>
</dbReference>
<feature type="compositionally biased region" description="Basic and acidic residues" evidence="12">
    <location>
        <begin position="1013"/>
        <end position="1030"/>
    </location>
</feature>
<dbReference type="CDD" id="cd01647">
    <property type="entry name" value="RT_LTR"/>
    <property type="match status" value="1"/>
</dbReference>
<evidence type="ECO:0000313" key="15">
    <source>
        <dbReference type="EMBL" id="GMF18416.1"/>
    </source>
</evidence>
<dbReference type="InterPro" id="IPR000477">
    <property type="entry name" value="RT_dom"/>
</dbReference>
<keyword evidence="10" id="KW-0233">DNA recombination</keyword>
<feature type="region of interest" description="Disordered" evidence="12">
    <location>
        <begin position="258"/>
        <end position="288"/>
    </location>
</feature>
<dbReference type="Gene3D" id="1.10.340.70">
    <property type="match status" value="1"/>
</dbReference>
<dbReference type="GO" id="GO:0046872">
    <property type="term" value="F:metal ion binding"/>
    <property type="evidence" value="ECO:0007669"/>
    <property type="project" value="UniProtKB-KW"/>
</dbReference>
<keyword evidence="6" id="KW-0229">DNA integration</keyword>
<dbReference type="PANTHER" id="PTHR37984">
    <property type="entry name" value="PROTEIN CBG26694"/>
    <property type="match status" value="1"/>
</dbReference>
<dbReference type="InterPro" id="IPR001584">
    <property type="entry name" value="Integrase_cat-core"/>
</dbReference>
<dbReference type="InterPro" id="IPR036397">
    <property type="entry name" value="RNaseH_sf"/>
</dbReference>
<dbReference type="CDD" id="cd00024">
    <property type="entry name" value="CD_CSD"/>
    <property type="match status" value="1"/>
</dbReference>
<dbReference type="PROSITE" id="PS50013">
    <property type="entry name" value="CHROMO_2"/>
    <property type="match status" value="1"/>
</dbReference>
<keyword evidence="8" id="KW-0808">Transferase</keyword>
<dbReference type="InterPro" id="IPR023780">
    <property type="entry name" value="Chromo_domain"/>
</dbReference>
<dbReference type="Pfam" id="PF00078">
    <property type="entry name" value="RVT_1"/>
    <property type="match status" value="1"/>
</dbReference>
<dbReference type="SUPFAM" id="SSF53098">
    <property type="entry name" value="Ribonuclease H-like"/>
    <property type="match status" value="1"/>
</dbReference>
<dbReference type="Gene3D" id="3.30.70.270">
    <property type="match status" value="3"/>
</dbReference>
<feature type="domain" description="Chromo" evidence="13">
    <location>
        <begin position="1168"/>
        <end position="1230"/>
    </location>
</feature>
<keyword evidence="5" id="KW-0460">Magnesium</keyword>
<feature type="domain" description="Integrase catalytic" evidence="14">
    <location>
        <begin position="834"/>
        <end position="1000"/>
    </location>
</feature>
<accession>A0A9W6TRH9</accession>
<evidence type="ECO:0000256" key="7">
    <source>
        <dbReference type="ARBA" id="ARBA00022918"/>
    </source>
</evidence>
<dbReference type="Gene3D" id="3.10.10.10">
    <property type="entry name" value="HIV Type 1 Reverse Transcriptase, subunit A, domain 1"/>
    <property type="match status" value="1"/>
</dbReference>
<evidence type="ECO:0000256" key="1">
    <source>
        <dbReference type="ARBA" id="ARBA00022670"/>
    </source>
</evidence>
<evidence type="ECO:0000256" key="5">
    <source>
        <dbReference type="ARBA" id="ARBA00022842"/>
    </source>
</evidence>
<reference evidence="15" key="1">
    <citation type="submission" date="2023-04" db="EMBL/GenBank/DDBJ databases">
        <title>Phytophthora fragariaefolia NBRC 109709.</title>
        <authorList>
            <person name="Ichikawa N."/>
            <person name="Sato H."/>
            <person name="Tonouchi N."/>
        </authorList>
    </citation>
    <scope>NUCLEOTIDE SEQUENCE</scope>
    <source>
        <strain evidence="15">NBRC 109709</strain>
    </source>
</reference>
<feature type="compositionally biased region" description="Basic and acidic residues" evidence="12">
    <location>
        <begin position="710"/>
        <end position="721"/>
    </location>
</feature>
<evidence type="ECO:0000256" key="10">
    <source>
        <dbReference type="ARBA" id="ARBA00023172"/>
    </source>
</evidence>
<dbReference type="GO" id="GO:0004190">
    <property type="term" value="F:aspartic-type endopeptidase activity"/>
    <property type="evidence" value="ECO:0007669"/>
    <property type="project" value="UniProtKB-KW"/>
</dbReference>
<dbReference type="SUPFAM" id="SSF54160">
    <property type="entry name" value="Chromo domain-like"/>
    <property type="match status" value="1"/>
</dbReference>
<dbReference type="GO" id="GO:0015074">
    <property type="term" value="P:DNA integration"/>
    <property type="evidence" value="ECO:0007669"/>
    <property type="project" value="UniProtKB-KW"/>
</dbReference>
<dbReference type="Pfam" id="PF00385">
    <property type="entry name" value="Chromo"/>
    <property type="match status" value="1"/>
</dbReference>
<evidence type="ECO:0000256" key="6">
    <source>
        <dbReference type="ARBA" id="ARBA00022908"/>
    </source>
</evidence>
<dbReference type="GO" id="GO:0006310">
    <property type="term" value="P:DNA recombination"/>
    <property type="evidence" value="ECO:0007669"/>
    <property type="project" value="UniProtKB-KW"/>
</dbReference>
<keyword evidence="4" id="KW-0378">Hydrolase</keyword>
<dbReference type="GO" id="GO:0003964">
    <property type="term" value="F:RNA-directed DNA polymerase activity"/>
    <property type="evidence" value="ECO:0007669"/>
    <property type="project" value="UniProtKB-KW"/>
</dbReference>
<evidence type="ECO:0000256" key="11">
    <source>
        <dbReference type="ARBA" id="ARBA00023268"/>
    </source>
</evidence>
<evidence type="ECO:0000256" key="3">
    <source>
        <dbReference type="ARBA" id="ARBA00022750"/>
    </source>
</evidence>
<dbReference type="OrthoDB" id="124931at2759"/>
<feature type="region of interest" description="Disordered" evidence="12">
    <location>
        <begin position="659"/>
        <end position="721"/>
    </location>
</feature>
<dbReference type="Pfam" id="PF17921">
    <property type="entry name" value="Integrase_H2C2"/>
    <property type="match status" value="1"/>
</dbReference>
<dbReference type="InterPro" id="IPR016197">
    <property type="entry name" value="Chromo-like_dom_sf"/>
</dbReference>
<dbReference type="InterPro" id="IPR000953">
    <property type="entry name" value="Chromo/chromo_shadow_dom"/>
</dbReference>
<dbReference type="GO" id="GO:0003677">
    <property type="term" value="F:DNA binding"/>
    <property type="evidence" value="ECO:0007669"/>
    <property type="project" value="UniProtKB-KW"/>
</dbReference>
<evidence type="ECO:0000259" key="13">
    <source>
        <dbReference type="PROSITE" id="PS50013"/>
    </source>
</evidence>
<protein>
    <submittedName>
        <fullName evidence="15">Unnamed protein product</fullName>
    </submittedName>
</protein>
<dbReference type="Proteomes" id="UP001165121">
    <property type="component" value="Unassembled WGS sequence"/>
</dbReference>
<name>A0A9W6TRH9_9STRA</name>
<dbReference type="Pfam" id="PF17919">
    <property type="entry name" value="RT_RNaseH_2"/>
    <property type="match status" value="1"/>
</dbReference>
<keyword evidence="8" id="KW-0239">DNA-directed DNA polymerase</keyword>
<evidence type="ECO:0000256" key="4">
    <source>
        <dbReference type="ARBA" id="ARBA00022801"/>
    </source>
</evidence>
<dbReference type="InterPro" id="IPR043128">
    <property type="entry name" value="Rev_trsase/Diguanyl_cyclase"/>
</dbReference>
<dbReference type="PANTHER" id="PTHR37984:SF5">
    <property type="entry name" value="PROTEIN NYNRIN-LIKE"/>
    <property type="match status" value="1"/>
</dbReference>
<evidence type="ECO:0000256" key="2">
    <source>
        <dbReference type="ARBA" id="ARBA00022723"/>
    </source>
</evidence>
<evidence type="ECO:0000259" key="14">
    <source>
        <dbReference type="PROSITE" id="PS50994"/>
    </source>
</evidence>
<evidence type="ECO:0000313" key="16">
    <source>
        <dbReference type="Proteomes" id="UP001165121"/>
    </source>
</evidence>